<dbReference type="STRING" id="360107.CHAB381_1295"/>
<dbReference type="EMBL" id="CP000776">
    <property type="protein sequence ID" value="ABS52199.1"/>
    <property type="molecule type" value="Genomic_DNA"/>
</dbReference>
<dbReference type="HOGENOM" id="CLU_690160_0_0_7"/>
<name>A7I2V5_CAMHC</name>
<reference evidence="2" key="1">
    <citation type="submission" date="2007-07" db="EMBL/GenBank/DDBJ databases">
        <title>Complete genome sequence of Campylobacter hominis ATCC BAA-381, a commensal isolated from the human gastrointestinal tract.</title>
        <authorList>
            <person name="Fouts D.E."/>
            <person name="Mongodin E.F."/>
            <person name="Puiu D."/>
            <person name="Sebastian Y."/>
            <person name="Miller W.G."/>
            <person name="Mandrell R.E."/>
            <person name="Nelson K.E."/>
        </authorList>
    </citation>
    <scope>NUCLEOTIDE SEQUENCE [LARGE SCALE GENOMIC DNA]</scope>
    <source>
        <strain evidence="2">ATCC BAA-381 / LMG 19568 / NCTC 13146 / CH001A</strain>
    </source>
</reference>
<proteinExistence type="predicted"/>
<dbReference type="AlphaFoldDB" id="A7I2V5"/>
<protein>
    <submittedName>
        <fullName evidence="1">Uncharacterized protein</fullName>
    </submittedName>
</protein>
<evidence type="ECO:0000313" key="2">
    <source>
        <dbReference type="Proteomes" id="UP000002407"/>
    </source>
</evidence>
<keyword evidence="2" id="KW-1185">Reference proteome</keyword>
<dbReference type="Proteomes" id="UP000002407">
    <property type="component" value="Chromosome"/>
</dbReference>
<organism evidence="1 2">
    <name type="scientific">Campylobacter hominis (strain ATCC BAA-381 / DSM 21671 / CCUG 45161 / LMG 19568 / NCTC 13146 / CH001A)</name>
    <dbReference type="NCBI Taxonomy" id="360107"/>
    <lineage>
        <taxon>Bacteria</taxon>
        <taxon>Pseudomonadati</taxon>
        <taxon>Campylobacterota</taxon>
        <taxon>Epsilonproteobacteria</taxon>
        <taxon>Campylobacterales</taxon>
        <taxon>Campylobacteraceae</taxon>
        <taxon>Campylobacter</taxon>
    </lineage>
</organism>
<dbReference type="KEGG" id="cha:CHAB381_1295"/>
<sequence length="399" mass="47542">MQFVSFNIDILEVLLRFGEFKKREISKIFTSFDSKNFVQKTDNEFFLYIDESRTVCDEQTFKSFGKKSPFKIKKTRYEFKSGDVLEFYGAEFKNLATLNKNINELNLIFYGIDTDGFNAKFALEIYKKLPNLEICCPAALNTYDAFLIILNRFFIKFDFKNLNIFLENFRKFCALFELCDDLIEKNLYESLSKDLKITLKKLNEISEIDVFANFTQNEFLQDKLGLLSQKDKILELINNFNRTNFEFILNDEEHFFAQKSYEKNLKNFVLRILLNEISKILPNFESLNENSQNTYFIELCDEFYKIFVISEVFAFTLNLKKFTEISAKLGKNFIKFKNFSKWREMVKIYQNSGENLDKEYEKMTEKILKSKYKILDKKDKFCKISHNLLEILHDFNKGK</sequence>
<accession>A7I2V5</accession>
<dbReference type="RefSeq" id="WP_012109147.1">
    <property type="nucleotide sequence ID" value="NC_009714.1"/>
</dbReference>
<evidence type="ECO:0000313" key="1">
    <source>
        <dbReference type="EMBL" id="ABS52199.1"/>
    </source>
</evidence>
<gene>
    <name evidence="1" type="ordered locus">CHAB381_1295</name>
</gene>